<gene>
    <name evidence="1" type="ORF">E3N88_06343</name>
</gene>
<keyword evidence="2" id="KW-1185">Reference proteome</keyword>
<dbReference type="AlphaFoldDB" id="A0A5N6PQK2"/>
<sequence length="109" mass="12719">MKYPFRNGLGTETAWKRVGNVPLIRKHFRLRFQNASGAFLSILAQQQPERRRGPIEEEAHSNQHKNFRWIRVEAWSNRELGALEEWRFAGFEQTDGGFGGVFMFSAFAF</sequence>
<accession>A0A5N6PQK2</accession>
<reference evidence="1 2" key="1">
    <citation type="submission" date="2019-05" db="EMBL/GenBank/DDBJ databases">
        <title>Mikania micrantha, genome provides insights into the molecular mechanism of rapid growth.</title>
        <authorList>
            <person name="Liu B."/>
        </authorList>
    </citation>
    <scope>NUCLEOTIDE SEQUENCE [LARGE SCALE GENOMIC DNA]</scope>
    <source>
        <strain evidence="1">NLD-2019</strain>
        <tissue evidence="1">Leaf</tissue>
    </source>
</reference>
<comment type="caution">
    <text evidence="1">The sequence shown here is derived from an EMBL/GenBank/DDBJ whole genome shotgun (WGS) entry which is preliminary data.</text>
</comment>
<dbReference type="EMBL" id="SZYD01000003">
    <property type="protein sequence ID" value="KAD6795447.1"/>
    <property type="molecule type" value="Genomic_DNA"/>
</dbReference>
<proteinExistence type="predicted"/>
<dbReference type="Proteomes" id="UP000326396">
    <property type="component" value="Linkage Group LG11"/>
</dbReference>
<name>A0A5N6PQK2_9ASTR</name>
<evidence type="ECO:0000313" key="2">
    <source>
        <dbReference type="Proteomes" id="UP000326396"/>
    </source>
</evidence>
<protein>
    <submittedName>
        <fullName evidence="1">Uncharacterized protein</fullName>
    </submittedName>
</protein>
<organism evidence="1 2">
    <name type="scientific">Mikania micrantha</name>
    <name type="common">bitter vine</name>
    <dbReference type="NCBI Taxonomy" id="192012"/>
    <lineage>
        <taxon>Eukaryota</taxon>
        <taxon>Viridiplantae</taxon>
        <taxon>Streptophyta</taxon>
        <taxon>Embryophyta</taxon>
        <taxon>Tracheophyta</taxon>
        <taxon>Spermatophyta</taxon>
        <taxon>Magnoliopsida</taxon>
        <taxon>eudicotyledons</taxon>
        <taxon>Gunneridae</taxon>
        <taxon>Pentapetalae</taxon>
        <taxon>asterids</taxon>
        <taxon>campanulids</taxon>
        <taxon>Asterales</taxon>
        <taxon>Asteraceae</taxon>
        <taxon>Asteroideae</taxon>
        <taxon>Heliantheae alliance</taxon>
        <taxon>Eupatorieae</taxon>
        <taxon>Mikania</taxon>
    </lineage>
</organism>
<evidence type="ECO:0000313" key="1">
    <source>
        <dbReference type="EMBL" id="KAD6795447.1"/>
    </source>
</evidence>